<evidence type="ECO:0000259" key="8">
    <source>
        <dbReference type="Pfam" id="PF23345"/>
    </source>
</evidence>
<dbReference type="EMBL" id="JABDTM020023084">
    <property type="protein sequence ID" value="KAH0815448.1"/>
    <property type="molecule type" value="Genomic_DNA"/>
</dbReference>
<dbReference type="InterPro" id="IPR023796">
    <property type="entry name" value="Serpin_dom"/>
</dbReference>
<evidence type="ECO:0000256" key="5">
    <source>
        <dbReference type="ARBA" id="ARBA00023242"/>
    </source>
</evidence>
<dbReference type="Pfam" id="PF23347">
    <property type="entry name" value="TPR_Nup160_C"/>
    <property type="match status" value="1"/>
</dbReference>
<protein>
    <submittedName>
        <fullName evidence="11">Uncharacterized protein</fullName>
    </submittedName>
</protein>
<evidence type="ECO:0000256" key="4">
    <source>
        <dbReference type="ARBA" id="ARBA00022900"/>
    </source>
</evidence>
<evidence type="ECO:0000259" key="10">
    <source>
        <dbReference type="Pfam" id="PF23354"/>
    </source>
</evidence>
<keyword evidence="3" id="KW-0646">Protease inhibitor</keyword>
<dbReference type="InterPro" id="IPR056535">
    <property type="entry name" value="TPR_NUP160_M"/>
</dbReference>
<dbReference type="InterPro" id="IPR059141">
    <property type="entry name" value="Beta-prop_Nup120_160"/>
</dbReference>
<dbReference type="Proteomes" id="UP000719412">
    <property type="component" value="Unassembled WGS sequence"/>
</dbReference>
<dbReference type="InterPro" id="IPR021717">
    <property type="entry name" value="Nucleoporin_Nup160"/>
</dbReference>
<dbReference type="GO" id="GO:0017056">
    <property type="term" value="F:structural constituent of nuclear pore"/>
    <property type="evidence" value="ECO:0007669"/>
    <property type="project" value="TreeGrafter"/>
</dbReference>
<feature type="domain" description="Nucleoporin Nup120/160 beta-propeller" evidence="7">
    <location>
        <begin position="2"/>
        <end position="76"/>
    </location>
</feature>
<dbReference type="PANTHER" id="PTHR21286">
    <property type="entry name" value="NUCLEAR PORE COMPLEX PROTEIN NUP160"/>
    <property type="match status" value="1"/>
</dbReference>
<comment type="subcellular location">
    <subcellularLocation>
        <location evidence="1">Nucleus</location>
    </subcellularLocation>
</comment>
<dbReference type="Pfam" id="PF11715">
    <property type="entry name" value="Beta-prop_Nup120_160"/>
    <property type="match status" value="1"/>
</dbReference>
<name>A0A8J6HKV2_TENMO</name>
<reference evidence="11" key="1">
    <citation type="journal article" date="2020" name="J Insects Food Feed">
        <title>The yellow mealworm (Tenebrio molitor) genome: a resource for the emerging insects as food and feed industry.</title>
        <authorList>
            <person name="Eriksson T."/>
            <person name="Andere A."/>
            <person name="Kelstrup H."/>
            <person name="Emery V."/>
            <person name="Picard C."/>
        </authorList>
    </citation>
    <scope>NUCLEOTIDE SEQUENCE</scope>
    <source>
        <strain evidence="11">Stoneville</strain>
        <tissue evidence="11">Whole head</tissue>
    </source>
</reference>
<dbReference type="Pfam" id="PF23354">
    <property type="entry name" value="TPR_NUP160_120_M"/>
    <property type="match status" value="1"/>
</dbReference>
<dbReference type="InterPro" id="IPR056547">
    <property type="entry name" value="NUP160_helical"/>
</dbReference>
<evidence type="ECO:0000259" key="6">
    <source>
        <dbReference type="Pfam" id="PF00079"/>
    </source>
</evidence>
<keyword evidence="5" id="KW-0539">Nucleus</keyword>
<keyword evidence="2" id="KW-0813">Transport</keyword>
<dbReference type="PANTHER" id="PTHR21286:SF0">
    <property type="entry name" value="NUCLEAR PORE COMPLEX PROTEIN NUP160"/>
    <property type="match status" value="1"/>
</dbReference>
<feature type="domain" description="Serpin" evidence="6">
    <location>
        <begin position="1179"/>
        <end position="1314"/>
    </location>
</feature>
<feature type="domain" description="NUP160 middle TPR" evidence="10">
    <location>
        <begin position="359"/>
        <end position="625"/>
    </location>
</feature>
<evidence type="ECO:0000256" key="3">
    <source>
        <dbReference type="ARBA" id="ARBA00022690"/>
    </source>
</evidence>
<accession>A0A8J6HKV2</accession>
<feature type="domain" description="NUP160 helical" evidence="8">
    <location>
        <begin position="101"/>
        <end position="317"/>
    </location>
</feature>
<organism evidence="11 12">
    <name type="scientific">Tenebrio molitor</name>
    <name type="common">Yellow mealworm beetle</name>
    <dbReference type="NCBI Taxonomy" id="7067"/>
    <lineage>
        <taxon>Eukaryota</taxon>
        <taxon>Metazoa</taxon>
        <taxon>Ecdysozoa</taxon>
        <taxon>Arthropoda</taxon>
        <taxon>Hexapoda</taxon>
        <taxon>Insecta</taxon>
        <taxon>Pterygota</taxon>
        <taxon>Neoptera</taxon>
        <taxon>Endopterygota</taxon>
        <taxon>Coleoptera</taxon>
        <taxon>Polyphaga</taxon>
        <taxon>Cucujiformia</taxon>
        <taxon>Tenebrionidae</taxon>
        <taxon>Tenebrio</taxon>
    </lineage>
</organism>
<keyword evidence="12" id="KW-1185">Reference proteome</keyword>
<evidence type="ECO:0000259" key="7">
    <source>
        <dbReference type="Pfam" id="PF11715"/>
    </source>
</evidence>
<comment type="caution">
    <text evidence="11">The sequence shown here is derived from an EMBL/GenBank/DDBJ whole genome shotgun (WGS) entry which is preliminary data.</text>
</comment>
<evidence type="ECO:0000313" key="11">
    <source>
        <dbReference type="EMBL" id="KAH0815448.1"/>
    </source>
</evidence>
<dbReference type="Gene3D" id="3.30.497.10">
    <property type="entry name" value="Antithrombin, subunit I, domain 2"/>
    <property type="match status" value="1"/>
</dbReference>
<sequence length="1318" mass="149576">MAVEEEIQNELKETVVSDEEYLECGNYCWQRFYSCCVQYHVAGLKPLGLLLLPNSSGAVLLKKSMISFLRPLDIFEHLMYESDHMFKDQFTKYFLLTENVDITDDVIGLFKVINYLEQQMSEVFAYTFEKELSLLQPPDVVMSSLLDKIQREMDSEFSDQMAAMLCECTDLYRSVHKILELLRIEYQLHPEESADEVQSSINHIFTSQLGVSMVAGCLRQQVQVRFVICRNLLLISEILLERGELDCNMLEAIRSVCSPEIVVLTQANYVMVWLSGLSALSHLPTESALQRLSSLKLSPVYNLRTNTINSISLFELFAGSTGGYEARKAFARIRHNEDTLAHWHLSLLPYLNCLFHIIWPVSGNPILAEWLLSCGQHLWLQQYVRYLKTWCEWNSCTHSFLLAASLLTTGENYKAQELFQMAAKGIFTDQFLAQRILTYPHDNNQAKAYINYYLKVIHLFELHKALDCAINLANTALSVTTADDPLAATLYSIKFKHHLALKNYEMAYDSLNSNPDSDRKKDNLRDLVKKLLDEKKLDVLMSFTYGGMEELFCDIVFTRARAADAANNIYYDFLFAYQVKRGATFLRSAASVMYEQAFRLNQFSDPDALEKQVKCFLAAKTALALCEPQHAYIVMPVDQVEDKVVVLPTFAGADDEPEEIVLRKQVNIINLDGLSKELTFSAAKLKLIRFNPVSSFDITSPHELVMLLTSACLFKTALAIAKTFDVPYRIVFEALTKKCGGLSKRNEPVAWEWLVENSLQDLPGTKDPSTAAWSLLQECVEEYEEEKMSEIHKIVCKQIIKMHMWIPQWLLTSYKTSSNDSLLRRQLLFQKRNPAELFRLFYNSGRLEEATEVATEYMMAALGHGKEYYGFAYAMQATKPSVCLPVRGFIALVHQLKLINETDPERPYLREHEHLSSVLATYLKTAQQTNATTVLLQLALLLESPASSLPLPTYFAIEESCLGVHVVVLFFQFSDSSSTSSTTGAETSLMDLIVFFTSPFIPRNSNLVLVKLTVREFSTGPESLKTRTEAFRALLYHRNWASTTFATRRRYRDPASGRRTEDLLQDVVLVVGGEYFVQESTLATSMIAANSGIRISGAHSFPLISAKQSGDCSRALFYLPEPKPSRTMTSRLFYLLLAVVWMHIGAQEVPKPLPSVDDQLVRRFGLALEAVFGVGIRLQAFLQDDKNDNFLVSPISATVVIGQLILGAEGEFRRQLVDLLALPNSHLYENDRIETYSNKTNVSCVLPYSTLHVQLSGLLKALESNPASTKQFILKQKSAAFVDSSVVVKETFQKYLRIFYDARVRIVDFKNNPVKTMR</sequence>
<evidence type="ECO:0000259" key="9">
    <source>
        <dbReference type="Pfam" id="PF23347"/>
    </source>
</evidence>
<dbReference type="InterPro" id="IPR036186">
    <property type="entry name" value="Serpin_sf"/>
</dbReference>
<dbReference type="SUPFAM" id="SSF56574">
    <property type="entry name" value="Serpins"/>
    <property type="match status" value="1"/>
</dbReference>
<dbReference type="InterPro" id="IPR056536">
    <property type="entry name" value="TPR_NUP160_C"/>
</dbReference>
<evidence type="ECO:0000256" key="1">
    <source>
        <dbReference type="ARBA" id="ARBA00004123"/>
    </source>
</evidence>
<evidence type="ECO:0000256" key="2">
    <source>
        <dbReference type="ARBA" id="ARBA00022448"/>
    </source>
</evidence>
<gene>
    <name evidence="11" type="ORF">GEV33_007343</name>
</gene>
<keyword evidence="4" id="KW-0722">Serine protease inhibitor</keyword>
<dbReference type="GO" id="GO:0005643">
    <property type="term" value="C:nuclear pore"/>
    <property type="evidence" value="ECO:0007669"/>
    <property type="project" value="UniProtKB-ARBA"/>
</dbReference>
<dbReference type="Pfam" id="PF23345">
    <property type="entry name" value="NUP160_helical"/>
    <property type="match status" value="1"/>
</dbReference>
<dbReference type="InterPro" id="IPR042178">
    <property type="entry name" value="Serpin_sf_1"/>
</dbReference>
<dbReference type="GO" id="GO:0004867">
    <property type="term" value="F:serine-type endopeptidase inhibitor activity"/>
    <property type="evidence" value="ECO:0007669"/>
    <property type="project" value="UniProtKB-KW"/>
</dbReference>
<feature type="domain" description="NUP160 C-terminal TPR" evidence="9">
    <location>
        <begin position="671"/>
        <end position="928"/>
    </location>
</feature>
<dbReference type="Pfam" id="PF00079">
    <property type="entry name" value="Serpin"/>
    <property type="match status" value="1"/>
</dbReference>
<evidence type="ECO:0000313" key="12">
    <source>
        <dbReference type="Proteomes" id="UP000719412"/>
    </source>
</evidence>
<proteinExistence type="predicted"/>
<reference evidence="11" key="2">
    <citation type="submission" date="2021-08" db="EMBL/GenBank/DDBJ databases">
        <authorList>
            <person name="Eriksson T."/>
        </authorList>
    </citation>
    <scope>NUCLEOTIDE SEQUENCE</scope>
    <source>
        <strain evidence="11">Stoneville</strain>
        <tissue evidence="11">Whole head</tissue>
    </source>
</reference>